<dbReference type="Proteomes" id="UP001497527">
    <property type="component" value="Unassembled WGS sequence"/>
</dbReference>
<protein>
    <submittedName>
        <fullName evidence="1">Uncharacterized protein</fullName>
    </submittedName>
</protein>
<name>A0ABM9PEU7_9FLAO</name>
<accession>A0ABM9PEU7</accession>
<organism evidence="1 2">
    <name type="scientific">Tenacibaculum polynesiense</name>
    <dbReference type="NCBI Taxonomy" id="3137857"/>
    <lineage>
        <taxon>Bacteria</taxon>
        <taxon>Pseudomonadati</taxon>
        <taxon>Bacteroidota</taxon>
        <taxon>Flavobacteriia</taxon>
        <taxon>Flavobacteriales</taxon>
        <taxon>Flavobacteriaceae</taxon>
        <taxon>Tenacibaculum</taxon>
    </lineage>
</organism>
<dbReference type="RefSeq" id="WP_348718399.1">
    <property type="nucleotide sequence ID" value="NZ_CAXJIO010000015.1"/>
</dbReference>
<proteinExistence type="predicted"/>
<evidence type="ECO:0000313" key="2">
    <source>
        <dbReference type="Proteomes" id="UP001497527"/>
    </source>
</evidence>
<gene>
    <name evidence="1" type="ORF">T190423A01A_60075</name>
</gene>
<reference evidence="1 2" key="1">
    <citation type="submission" date="2024-05" db="EMBL/GenBank/DDBJ databases">
        <authorList>
            <person name="Duchaud E."/>
        </authorList>
    </citation>
    <scope>NUCLEOTIDE SEQUENCE [LARGE SCALE GENOMIC DNA]</scope>
    <source>
        <strain evidence="1">Ena-SAMPLE-TAB-13-05-2024-13:56:06:370-140308</strain>
    </source>
</reference>
<evidence type="ECO:0000313" key="1">
    <source>
        <dbReference type="EMBL" id="CAL2104138.1"/>
    </source>
</evidence>
<dbReference type="EMBL" id="CAXJIO010000015">
    <property type="protein sequence ID" value="CAL2104138.1"/>
    <property type="molecule type" value="Genomic_DNA"/>
</dbReference>
<keyword evidence="2" id="KW-1185">Reference proteome</keyword>
<sequence>MVYLNFTNLDAETQNKLIATSKQDVENAFGEQLKQYAQKHHIDYEILLDEEAMRNLYNYNYIFNL</sequence>
<comment type="caution">
    <text evidence="1">The sequence shown here is derived from an EMBL/GenBank/DDBJ whole genome shotgun (WGS) entry which is preliminary data.</text>
</comment>